<feature type="domain" description="Reverse transcriptase" evidence="2">
    <location>
        <begin position="374"/>
        <end position="529"/>
    </location>
</feature>
<comment type="caution">
    <text evidence="3">The sequence shown here is derived from an EMBL/GenBank/DDBJ whole genome shotgun (WGS) entry which is preliminary data.</text>
</comment>
<dbReference type="SUPFAM" id="SSF56672">
    <property type="entry name" value="DNA/RNA polymerases"/>
    <property type="match status" value="1"/>
</dbReference>
<dbReference type="Proteomes" id="UP001159364">
    <property type="component" value="Linkage Group LG07"/>
</dbReference>
<evidence type="ECO:0000256" key="1">
    <source>
        <dbReference type="SAM" id="MobiDB-lite"/>
    </source>
</evidence>
<dbReference type="InterPro" id="IPR000477">
    <property type="entry name" value="RT_dom"/>
</dbReference>
<dbReference type="PANTHER" id="PTHR24559">
    <property type="entry name" value="TRANSPOSON TY3-I GAG-POL POLYPROTEIN"/>
    <property type="match status" value="1"/>
</dbReference>
<dbReference type="Gene3D" id="3.30.70.270">
    <property type="match status" value="2"/>
</dbReference>
<dbReference type="InterPro" id="IPR043502">
    <property type="entry name" value="DNA/RNA_pol_sf"/>
</dbReference>
<feature type="region of interest" description="Disordered" evidence="1">
    <location>
        <begin position="1"/>
        <end position="30"/>
    </location>
</feature>
<name>A0AAV8T0K5_9ROSI</name>
<dbReference type="Pfam" id="PF00078">
    <property type="entry name" value="RVT_1"/>
    <property type="match status" value="1"/>
</dbReference>
<reference evidence="3 4" key="1">
    <citation type="submission" date="2021-09" db="EMBL/GenBank/DDBJ databases">
        <title>Genomic insights and catalytic innovation underlie evolution of tropane alkaloids biosynthesis.</title>
        <authorList>
            <person name="Wang Y.-J."/>
            <person name="Tian T."/>
            <person name="Huang J.-P."/>
            <person name="Huang S.-X."/>
        </authorList>
    </citation>
    <scope>NUCLEOTIDE SEQUENCE [LARGE SCALE GENOMIC DNA]</scope>
    <source>
        <strain evidence="3">KIB-2018</strain>
        <tissue evidence="3">Leaf</tissue>
    </source>
</reference>
<dbReference type="FunFam" id="3.30.70.270:FF:000063">
    <property type="entry name" value="Zinc knuckle domaincontaining protein"/>
    <property type="match status" value="1"/>
</dbReference>
<evidence type="ECO:0000313" key="4">
    <source>
        <dbReference type="Proteomes" id="UP001159364"/>
    </source>
</evidence>
<keyword evidence="4" id="KW-1185">Reference proteome</keyword>
<dbReference type="PANTHER" id="PTHR24559:SF444">
    <property type="entry name" value="REVERSE TRANSCRIPTASE DOMAIN-CONTAINING PROTEIN"/>
    <property type="match status" value="1"/>
</dbReference>
<gene>
    <name evidence="3" type="ORF">K2173_009881</name>
</gene>
<dbReference type="InterPro" id="IPR053134">
    <property type="entry name" value="RNA-dir_DNA_polymerase"/>
</dbReference>
<dbReference type="AlphaFoldDB" id="A0AAV8T0K5"/>
<evidence type="ECO:0000259" key="2">
    <source>
        <dbReference type="Pfam" id="PF00078"/>
    </source>
</evidence>
<dbReference type="InterPro" id="IPR043128">
    <property type="entry name" value="Rev_trsase/Diguanyl_cyclase"/>
</dbReference>
<dbReference type="Gene3D" id="3.10.10.10">
    <property type="entry name" value="HIV Type 1 Reverse Transcriptase, subunit A, domain 1"/>
    <property type="match status" value="1"/>
</dbReference>
<proteinExistence type="predicted"/>
<organism evidence="3 4">
    <name type="scientific">Erythroxylum novogranatense</name>
    <dbReference type="NCBI Taxonomy" id="1862640"/>
    <lineage>
        <taxon>Eukaryota</taxon>
        <taxon>Viridiplantae</taxon>
        <taxon>Streptophyta</taxon>
        <taxon>Embryophyta</taxon>
        <taxon>Tracheophyta</taxon>
        <taxon>Spermatophyta</taxon>
        <taxon>Magnoliopsida</taxon>
        <taxon>eudicotyledons</taxon>
        <taxon>Gunneridae</taxon>
        <taxon>Pentapetalae</taxon>
        <taxon>rosids</taxon>
        <taxon>fabids</taxon>
        <taxon>Malpighiales</taxon>
        <taxon>Erythroxylaceae</taxon>
        <taxon>Erythroxylum</taxon>
    </lineage>
</organism>
<protein>
    <recommendedName>
        <fullName evidence="2">Reverse transcriptase domain-containing protein</fullName>
    </recommendedName>
</protein>
<accession>A0AAV8T0K5</accession>
<dbReference type="EMBL" id="JAIWQS010000007">
    <property type="protein sequence ID" value="KAJ8759780.1"/>
    <property type="molecule type" value="Genomic_DNA"/>
</dbReference>
<evidence type="ECO:0000313" key="3">
    <source>
        <dbReference type="EMBL" id="KAJ8759780.1"/>
    </source>
</evidence>
<feature type="compositionally biased region" description="Basic and acidic residues" evidence="1">
    <location>
        <begin position="7"/>
        <end position="21"/>
    </location>
</feature>
<sequence>MENEEEEKPREVKEKQPRERPYPPPPFPQRLAKQKHEKGFEKFMDVFKKLTINIPFAEALKNMPSYAKFMKDVLSKKRRLGDHETVALTEECSAILQKKLPPKLKDPGTDFIVCDIEEDAEVPIILGRPFLATGRVLIDVTFSIFSSMKFSNEKCYAISLTSAILNDSTMNALIDDPLTAALTTLNEFDEEEILEYINLLDAGSSLRPFRQVIEPLNNSKDEVAKPSIEVPPELELKQLPHHLKYAYLGENSTLPVIVSTELTNVQEEKLLRVLKGHKRAIGWTLADIKGISPLFCQHKIILEEEFKPSVQPQRRLNPNMKEVVKKEIVKWLDVGIIYPISDSSWVSPVQCVPKKGGMTVVTNEKNELIPTRTITGWRICMDYRKLNKATKKDHFPLPFIDQMLNRLAGKVYYCFLDGYAGYNQIPIMVEDQENTTFTCPYGTFAFRRMPFGLCNAPATFQRCMMAIFSDMVENGLEVFMDDFSVHGDSFDMCLENLTKVLERCEETNLVLNWEKCHFMVQEGIVLGHKVSSKGLEVDRTKIETIEKLPPPTTVKGIRSFLGHAGFYRRFIKDFSKISKPLCNLLEKDVPFKFDENCMLAFQVLKEKLVSSPIIVALIGAAFRAYVRCWRLSLWVPF</sequence>
<dbReference type="CDD" id="cd01647">
    <property type="entry name" value="RT_LTR"/>
    <property type="match status" value="1"/>
</dbReference>